<dbReference type="Proteomes" id="UP000230778">
    <property type="component" value="Unassembled WGS sequence"/>
</dbReference>
<proteinExistence type="predicted"/>
<dbReference type="EMBL" id="PCUC01000143">
    <property type="protein sequence ID" value="PIQ05498.1"/>
    <property type="molecule type" value="Genomic_DNA"/>
</dbReference>
<protein>
    <submittedName>
        <fullName evidence="1">Uncharacterized protein</fullName>
    </submittedName>
</protein>
<reference evidence="1 2" key="1">
    <citation type="submission" date="2017-09" db="EMBL/GenBank/DDBJ databases">
        <title>Depth-based differentiation of microbial function through sediment-hosted aquifers and enrichment of novel symbionts in the deep terrestrial subsurface.</title>
        <authorList>
            <person name="Probst A.J."/>
            <person name="Ladd B."/>
            <person name="Jarett J.K."/>
            <person name="Geller-Mcgrath D.E."/>
            <person name="Sieber C.M."/>
            <person name="Emerson J.B."/>
            <person name="Anantharaman K."/>
            <person name="Thomas B.C."/>
            <person name="Malmstrom R."/>
            <person name="Stieglmeier M."/>
            <person name="Klingl A."/>
            <person name="Woyke T."/>
            <person name="Ryan C.M."/>
            <person name="Banfield J.F."/>
        </authorList>
    </citation>
    <scope>NUCLEOTIDE SEQUENCE [LARGE SCALE GENOMIC DNA]</scope>
    <source>
        <strain evidence="1">CG18_big_fil_WC_8_21_14_2_50_37_10</strain>
    </source>
</reference>
<accession>A0A2H0FFK5</accession>
<evidence type="ECO:0000313" key="1">
    <source>
        <dbReference type="EMBL" id="PIQ05498.1"/>
    </source>
</evidence>
<dbReference type="AlphaFoldDB" id="A0A2H0FFK5"/>
<comment type="caution">
    <text evidence="1">The sequence shown here is derived from an EMBL/GenBank/DDBJ whole genome shotgun (WGS) entry which is preliminary data.</text>
</comment>
<gene>
    <name evidence="1" type="ORF">COW72_02750</name>
</gene>
<organism evidence="1 2">
    <name type="scientific">Candidatus Nealsonbacteria bacterium CG18_big_fil_WC_8_21_14_2_50_37_10</name>
    <dbReference type="NCBI Taxonomy" id="1974717"/>
    <lineage>
        <taxon>Bacteria</taxon>
        <taxon>Candidatus Nealsoniibacteriota</taxon>
    </lineage>
</organism>
<sequence>MDEIINREIAQRLMKIKGEARGTHFKNDADFIIKEKGEDGLKNVEKELERLGYPIEYKKINQFAFYPAGLRAISLLAIKKVFDWPDEKIKELGAYAMKVSWIIRIFTKYFFSIEKVFEEAQKTWAKYFTVGELEVEESNLEKNMLFLN</sequence>
<evidence type="ECO:0000313" key="2">
    <source>
        <dbReference type="Proteomes" id="UP000230778"/>
    </source>
</evidence>
<name>A0A2H0FFK5_9BACT</name>